<feature type="region of interest" description="Disordered" evidence="1">
    <location>
        <begin position="60"/>
        <end position="82"/>
    </location>
</feature>
<reference evidence="3 4" key="1">
    <citation type="journal article" date="2015" name="Genome Biol. Evol.">
        <title>Comparative Genomics of a Bacterivorous Green Alga Reveals Evolutionary Causalities and Consequences of Phago-Mixotrophic Mode of Nutrition.</title>
        <authorList>
            <person name="Burns J.A."/>
            <person name="Paasch A."/>
            <person name="Narechania A."/>
            <person name="Kim E."/>
        </authorList>
    </citation>
    <scope>NUCLEOTIDE SEQUENCE [LARGE SCALE GENOMIC DNA]</scope>
    <source>
        <strain evidence="3 4">PLY_AMNH</strain>
    </source>
</reference>
<evidence type="ECO:0000256" key="1">
    <source>
        <dbReference type="SAM" id="MobiDB-lite"/>
    </source>
</evidence>
<dbReference type="AlphaFoldDB" id="A0AAE0H4S3"/>
<proteinExistence type="predicted"/>
<dbReference type="EMBL" id="LGRX02000062">
    <property type="protein sequence ID" value="KAK3289680.1"/>
    <property type="molecule type" value="Genomic_DNA"/>
</dbReference>
<organism evidence="3 4">
    <name type="scientific">Cymbomonas tetramitiformis</name>
    <dbReference type="NCBI Taxonomy" id="36881"/>
    <lineage>
        <taxon>Eukaryota</taxon>
        <taxon>Viridiplantae</taxon>
        <taxon>Chlorophyta</taxon>
        <taxon>Pyramimonadophyceae</taxon>
        <taxon>Pyramimonadales</taxon>
        <taxon>Pyramimonadaceae</taxon>
        <taxon>Cymbomonas</taxon>
    </lineage>
</organism>
<dbReference type="InterPro" id="IPR002156">
    <property type="entry name" value="RNaseH_domain"/>
</dbReference>
<evidence type="ECO:0000313" key="3">
    <source>
        <dbReference type="EMBL" id="KAK3289680.1"/>
    </source>
</evidence>
<dbReference type="Gene3D" id="3.30.420.10">
    <property type="entry name" value="Ribonuclease H-like superfamily/Ribonuclease H"/>
    <property type="match status" value="1"/>
</dbReference>
<keyword evidence="4" id="KW-1185">Reference proteome</keyword>
<dbReference type="PROSITE" id="PS50879">
    <property type="entry name" value="RNASE_H_1"/>
    <property type="match status" value="1"/>
</dbReference>
<gene>
    <name evidence="3" type="ORF">CYMTET_2905</name>
</gene>
<accession>A0AAE0H4S3</accession>
<feature type="compositionally biased region" description="Low complexity" evidence="1">
    <location>
        <begin position="65"/>
        <end position="78"/>
    </location>
</feature>
<dbReference type="Proteomes" id="UP001190700">
    <property type="component" value="Unassembled WGS sequence"/>
</dbReference>
<dbReference type="GO" id="GO:0003676">
    <property type="term" value="F:nucleic acid binding"/>
    <property type="evidence" value="ECO:0007669"/>
    <property type="project" value="InterPro"/>
</dbReference>
<sequence length="582" mass="65029">MTSDGCILLPVGETIDCDNNDAPPINVKSDVQNLEAHYDYIADRQKEILSVQLRNRTADEESAYSCPSNSDENDNPSNGNIILQDHYDMASDGSLFAGKKAACSGAAYLLKERGDTFSVRKANIPASSVFNADDRLIKADIQTPSSTSAEIIGLRFLLEDQKDHILKSVTPMVHAIDSMATITAVNKDRKTVSAREKLREPNRRELQAVRLILEELGFYSGEDHSRIILKWIRGHNNDRLHDRVDRAAKRASFRKGANAPRFDPYEELPYSFFYMEVPVAGDIRNHIRRTQRLTHLHTWKAMSSQGKYIRMLAEDHNVPSTKDISKVTAKAYTAARSRELLGLQASTARSHKLGVTTSPDCPYCQAGTKCNFSHIQLECPGPGNSLVYLRGEQDDELKKHVAAELSGEPKLLNPGKGSSFIDICSETLGPLADLRDEMKRELYLQALPESGMYRPSASKKGTIAVTALPDVNTQSGNNVYPELQCARKQEFWKLLSWHYLSKKELPSPLSGYATRAHDIHTALKACRDESGDPKNCYAIRRSLLDIIIDDRGLNENGCELFCNPLNSQPRIHSRTDVSLQTR</sequence>
<name>A0AAE0H4S3_9CHLO</name>
<feature type="domain" description="RNase H type-1" evidence="2">
    <location>
        <begin position="83"/>
        <end position="253"/>
    </location>
</feature>
<evidence type="ECO:0000259" key="2">
    <source>
        <dbReference type="PROSITE" id="PS50879"/>
    </source>
</evidence>
<comment type="caution">
    <text evidence="3">The sequence shown here is derived from an EMBL/GenBank/DDBJ whole genome shotgun (WGS) entry which is preliminary data.</text>
</comment>
<evidence type="ECO:0000313" key="4">
    <source>
        <dbReference type="Proteomes" id="UP001190700"/>
    </source>
</evidence>
<protein>
    <recommendedName>
        <fullName evidence="2">RNase H type-1 domain-containing protein</fullName>
    </recommendedName>
</protein>
<dbReference type="GO" id="GO:0004523">
    <property type="term" value="F:RNA-DNA hybrid ribonuclease activity"/>
    <property type="evidence" value="ECO:0007669"/>
    <property type="project" value="InterPro"/>
</dbReference>
<dbReference type="InterPro" id="IPR036397">
    <property type="entry name" value="RNaseH_sf"/>
</dbReference>